<dbReference type="AlphaFoldDB" id="A0A5R8KAH9"/>
<dbReference type="OrthoDB" id="9808421at2"/>
<reference evidence="3 4" key="1">
    <citation type="submission" date="2019-05" db="EMBL/GenBank/DDBJ databases">
        <title>Verrucobacter flavum gen. nov., sp. nov. a new member of the family Verrucomicrobiaceae.</title>
        <authorList>
            <person name="Szuroczki S."/>
            <person name="Abbaszade G."/>
            <person name="Szabo A."/>
            <person name="Felfoldi T."/>
            <person name="Schumann P."/>
            <person name="Boka K."/>
            <person name="Keki Z."/>
            <person name="Toumi M."/>
            <person name="Toth E."/>
        </authorList>
    </citation>
    <scope>NUCLEOTIDE SEQUENCE [LARGE SCALE GENOMIC DNA]</scope>
    <source>
        <strain evidence="3 4">MG-N-17</strain>
    </source>
</reference>
<feature type="domain" description="Polysaccharide export protein N-terminal" evidence="2">
    <location>
        <begin position="62"/>
        <end position="129"/>
    </location>
</feature>
<gene>
    <name evidence="3" type="ORF">FEM03_18060</name>
</gene>
<dbReference type="InterPro" id="IPR003715">
    <property type="entry name" value="Poly_export_N"/>
</dbReference>
<keyword evidence="4" id="KW-1185">Reference proteome</keyword>
<dbReference type="Proteomes" id="UP000306196">
    <property type="component" value="Unassembled WGS sequence"/>
</dbReference>
<comment type="caution">
    <text evidence="3">The sequence shown here is derived from an EMBL/GenBank/DDBJ whole genome shotgun (WGS) entry which is preliminary data.</text>
</comment>
<keyword evidence="1" id="KW-0732">Signal</keyword>
<evidence type="ECO:0000256" key="1">
    <source>
        <dbReference type="ARBA" id="ARBA00022729"/>
    </source>
</evidence>
<dbReference type="Pfam" id="PF02563">
    <property type="entry name" value="Poly_export"/>
    <property type="match status" value="1"/>
</dbReference>
<evidence type="ECO:0000313" key="3">
    <source>
        <dbReference type="EMBL" id="TLD69277.1"/>
    </source>
</evidence>
<protein>
    <recommendedName>
        <fullName evidence="2">Polysaccharide export protein N-terminal domain-containing protein</fullName>
    </recommendedName>
</protein>
<dbReference type="GO" id="GO:0015159">
    <property type="term" value="F:polysaccharide transmembrane transporter activity"/>
    <property type="evidence" value="ECO:0007669"/>
    <property type="project" value="InterPro"/>
</dbReference>
<accession>A0A5R8KAH9</accession>
<proteinExistence type="predicted"/>
<dbReference type="Gene3D" id="3.30.1950.10">
    <property type="entry name" value="wza like domain"/>
    <property type="match status" value="1"/>
</dbReference>
<dbReference type="EMBL" id="VAUV01000014">
    <property type="protein sequence ID" value="TLD69277.1"/>
    <property type="molecule type" value="Genomic_DNA"/>
</dbReference>
<dbReference type="PANTHER" id="PTHR33619:SF3">
    <property type="entry name" value="POLYSACCHARIDE EXPORT PROTEIN GFCE-RELATED"/>
    <property type="match status" value="1"/>
</dbReference>
<evidence type="ECO:0000259" key="2">
    <source>
        <dbReference type="Pfam" id="PF02563"/>
    </source>
</evidence>
<dbReference type="PANTHER" id="PTHR33619">
    <property type="entry name" value="POLYSACCHARIDE EXPORT PROTEIN GFCE-RELATED"/>
    <property type="match status" value="1"/>
</dbReference>
<evidence type="ECO:0000313" key="4">
    <source>
        <dbReference type="Proteomes" id="UP000306196"/>
    </source>
</evidence>
<organism evidence="3 4">
    <name type="scientific">Phragmitibacter flavus</name>
    <dbReference type="NCBI Taxonomy" id="2576071"/>
    <lineage>
        <taxon>Bacteria</taxon>
        <taxon>Pseudomonadati</taxon>
        <taxon>Verrucomicrobiota</taxon>
        <taxon>Verrucomicrobiia</taxon>
        <taxon>Verrucomicrobiales</taxon>
        <taxon>Verrucomicrobiaceae</taxon>
        <taxon>Phragmitibacter</taxon>
    </lineage>
</organism>
<dbReference type="InterPro" id="IPR049712">
    <property type="entry name" value="Poly_export"/>
</dbReference>
<name>A0A5R8KAH9_9BACT</name>
<dbReference type="Gene3D" id="3.10.560.10">
    <property type="entry name" value="Outer membrane lipoprotein wza domain like"/>
    <property type="match status" value="1"/>
</dbReference>
<sequence>MSAFSLHFRLVGQLSNFRRWFSILGSVVLLGSCASKDDGILPPPMLPGGPSASTVKVMPTFRVGDGLELMVEEDTSFNGQFSVRPEGYVLIPKLGRIPVLGLTRDGAERKMRESLQRSQLTKATVFVELISSGPDAQAAMAQQPRIKVFLTGKVGSPGQHQIPVVSGRNPGVYEALLMAGGPSNFGNLSKVEIMRQDSAGLRRKQVVDVRAIEQGKTSDVPLGDGDIINVPPKVFGF</sequence>